<evidence type="ECO:0000256" key="4">
    <source>
        <dbReference type="ARBA" id="ARBA00022989"/>
    </source>
</evidence>
<organism evidence="7 8">
    <name type="scientific">Lottiidibacillus patelloidae</name>
    <dbReference type="NCBI Taxonomy" id="2670334"/>
    <lineage>
        <taxon>Bacteria</taxon>
        <taxon>Bacillati</taxon>
        <taxon>Bacillota</taxon>
        <taxon>Bacilli</taxon>
        <taxon>Bacillales</taxon>
        <taxon>Bacillaceae</taxon>
        <taxon>Lottiidibacillus</taxon>
    </lineage>
</organism>
<accession>A0A263BTJ3</accession>
<dbReference type="InterPro" id="IPR017039">
    <property type="entry name" value="Virul_fac_BrkB"/>
</dbReference>
<dbReference type="PANTHER" id="PTHR30213">
    <property type="entry name" value="INNER MEMBRANE PROTEIN YHJD"/>
    <property type="match status" value="1"/>
</dbReference>
<reference evidence="7 8" key="2">
    <citation type="submission" date="2017-09" db="EMBL/GenBank/DDBJ databases">
        <title>Bacillus patelloidae sp. nov., isolated from the intestinal tract of a marine limpet.</title>
        <authorList>
            <person name="Liu R."/>
            <person name="Dong C."/>
            <person name="Shao Z."/>
        </authorList>
    </citation>
    <scope>NUCLEOTIDE SEQUENCE [LARGE SCALE GENOMIC DNA]</scope>
    <source>
        <strain evidence="7 8">SA5d-4</strain>
    </source>
</reference>
<keyword evidence="3 6" id="KW-0812">Transmembrane</keyword>
<protein>
    <submittedName>
        <fullName evidence="7">Ribonuclease</fullName>
    </submittedName>
</protein>
<gene>
    <name evidence="7" type="ORF">CIB95_09680</name>
</gene>
<keyword evidence="2" id="KW-1003">Cell membrane</keyword>
<keyword evidence="8" id="KW-1185">Reference proteome</keyword>
<dbReference type="RefSeq" id="WP_094924630.1">
    <property type="nucleotide sequence ID" value="NZ_NPIA01000004.1"/>
</dbReference>
<dbReference type="GO" id="GO:0005886">
    <property type="term" value="C:plasma membrane"/>
    <property type="evidence" value="ECO:0007669"/>
    <property type="project" value="UniProtKB-SubCell"/>
</dbReference>
<evidence type="ECO:0000256" key="3">
    <source>
        <dbReference type="ARBA" id="ARBA00022692"/>
    </source>
</evidence>
<evidence type="ECO:0000256" key="5">
    <source>
        <dbReference type="ARBA" id="ARBA00023136"/>
    </source>
</evidence>
<keyword evidence="4 6" id="KW-1133">Transmembrane helix</keyword>
<proteinExistence type="predicted"/>
<evidence type="ECO:0000313" key="7">
    <source>
        <dbReference type="EMBL" id="OZM57030.1"/>
    </source>
</evidence>
<comment type="subcellular location">
    <subcellularLocation>
        <location evidence="1">Cell membrane</location>
        <topology evidence="1">Multi-pass membrane protein</topology>
    </subcellularLocation>
</comment>
<dbReference type="AlphaFoldDB" id="A0A263BTJ3"/>
<dbReference type="EMBL" id="NPIA01000004">
    <property type="protein sequence ID" value="OZM57030.1"/>
    <property type="molecule type" value="Genomic_DNA"/>
</dbReference>
<feature type="transmembrane region" description="Helical" evidence="6">
    <location>
        <begin position="176"/>
        <end position="199"/>
    </location>
</feature>
<feature type="transmembrane region" description="Helical" evidence="6">
    <location>
        <begin position="92"/>
        <end position="113"/>
    </location>
</feature>
<evidence type="ECO:0000256" key="2">
    <source>
        <dbReference type="ARBA" id="ARBA00022475"/>
    </source>
</evidence>
<evidence type="ECO:0000256" key="1">
    <source>
        <dbReference type="ARBA" id="ARBA00004651"/>
    </source>
</evidence>
<feature type="transmembrane region" description="Helical" evidence="6">
    <location>
        <begin position="244"/>
        <end position="268"/>
    </location>
</feature>
<dbReference type="Proteomes" id="UP000217083">
    <property type="component" value="Unassembled WGS sequence"/>
</dbReference>
<comment type="caution">
    <text evidence="7">The sequence shown here is derived from an EMBL/GenBank/DDBJ whole genome shotgun (WGS) entry which is preliminary data.</text>
</comment>
<reference evidence="8" key="1">
    <citation type="submission" date="2017-08" db="EMBL/GenBank/DDBJ databases">
        <authorList>
            <person name="Huang Z."/>
        </authorList>
    </citation>
    <scope>NUCLEOTIDE SEQUENCE [LARGE SCALE GENOMIC DNA]</scope>
    <source>
        <strain evidence="8">SA5d-4</strain>
    </source>
</reference>
<sequence length="279" mass="31222">MSQATKPVSLSRFLKIVFKRFIDDDVIGLSAQLAFFFLLSLFPFLLFTMTLLSYLPISVDDVLNIINKYAPGEAMKVIETNLSSILNVHRGGLLSVGIIVTIWSASNGINAVIRALNRAYDVQESRPFLLARLMAILLTIAMIVVIIIALLLPVFGEQIGIFVFSHFGLSNTFLTVWNTIRWLLSFVVIITVFGCLYFFAPNRRLPFKEVLVGAFFATLGWQVVSLAFSYYVTNFGNFTAMYGSIGGIIILMFWFYLSAMILILGGIINATIFKLKHNV</sequence>
<keyword evidence="5 6" id="KW-0472">Membrane</keyword>
<dbReference type="PANTHER" id="PTHR30213:SF0">
    <property type="entry name" value="UPF0761 MEMBRANE PROTEIN YIHY"/>
    <property type="match status" value="1"/>
</dbReference>
<feature type="transmembrane region" description="Helical" evidence="6">
    <location>
        <begin position="133"/>
        <end position="156"/>
    </location>
</feature>
<dbReference type="Pfam" id="PF03631">
    <property type="entry name" value="Virul_fac_BrkB"/>
    <property type="match status" value="1"/>
</dbReference>
<dbReference type="NCBIfam" id="TIGR00765">
    <property type="entry name" value="yihY_not_rbn"/>
    <property type="match status" value="1"/>
</dbReference>
<evidence type="ECO:0000256" key="6">
    <source>
        <dbReference type="SAM" id="Phobius"/>
    </source>
</evidence>
<feature type="transmembrane region" description="Helical" evidence="6">
    <location>
        <begin position="211"/>
        <end position="232"/>
    </location>
</feature>
<dbReference type="PIRSF" id="PIRSF035875">
    <property type="entry name" value="RNase_BN"/>
    <property type="match status" value="1"/>
</dbReference>
<feature type="transmembrane region" description="Helical" evidence="6">
    <location>
        <begin position="33"/>
        <end position="55"/>
    </location>
</feature>
<evidence type="ECO:0000313" key="8">
    <source>
        <dbReference type="Proteomes" id="UP000217083"/>
    </source>
</evidence>
<name>A0A263BTJ3_9BACI</name>